<proteinExistence type="predicted"/>
<gene>
    <name evidence="1" type="ORF">QYE76_054044</name>
</gene>
<evidence type="ECO:0000313" key="2">
    <source>
        <dbReference type="Proteomes" id="UP001231189"/>
    </source>
</evidence>
<evidence type="ECO:0000313" key="1">
    <source>
        <dbReference type="EMBL" id="KAK1665885.1"/>
    </source>
</evidence>
<dbReference type="EMBL" id="JAUUTY010000003">
    <property type="protein sequence ID" value="KAK1665885.1"/>
    <property type="molecule type" value="Genomic_DNA"/>
</dbReference>
<protein>
    <submittedName>
        <fullName evidence="1">Uncharacterized protein</fullName>
    </submittedName>
</protein>
<comment type="caution">
    <text evidence="1">The sequence shown here is derived from an EMBL/GenBank/DDBJ whole genome shotgun (WGS) entry which is preliminary data.</text>
</comment>
<reference evidence="1" key="1">
    <citation type="submission" date="2023-07" db="EMBL/GenBank/DDBJ databases">
        <title>A chromosome-level genome assembly of Lolium multiflorum.</title>
        <authorList>
            <person name="Chen Y."/>
            <person name="Copetti D."/>
            <person name="Kolliker R."/>
            <person name="Studer B."/>
        </authorList>
    </citation>
    <scope>NUCLEOTIDE SEQUENCE</scope>
    <source>
        <strain evidence="1">02402/16</strain>
        <tissue evidence="1">Leaf</tissue>
    </source>
</reference>
<organism evidence="1 2">
    <name type="scientific">Lolium multiflorum</name>
    <name type="common">Italian ryegrass</name>
    <name type="synonym">Lolium perenne subsp. multiflorum</name>
    <dbReference type="NCBI Taxonomy" id="4521"/>
    <lineage>
        <taxon>Eukaryota</taxon>
        <taxon>Viridiplantae</taxon>
        <taxon>Streptophyta</taxon>
        <taxon>Embryophyta</taxon>
        <taxon>Tracheophyta</taxon>
        <taxon>Spermatophyta</taxon>
        <taxon>Magnoliopsida</taxon>
        <taxon>Liliopsida</taxon>
        <taxon>Poales</taxon>
        <taxon>Poaceae</taxon>
        <taxon>BOP clade</taxon>
        <taxon>Pooideae</taxon>
        <taxon>Poodae</taxon>
        <taxon>Poeae</taxon>
        <taxon>Poeae Chloroplast Group 2 (Poeae type)</taxon>
        <taxon>Loliodinae</taxon>
        <taxon>Loliinae</taxon>
        <taxon>Lolium</taxon>
    </lineage>
</organism>
<name>A0AAD8SXW1_LOLMU</name>
<dbReference type="Proteomes" id="UP001231189">
    <property type="component" value="Unassembled WGS sequence"/>
</dbReference>
<sequence>MASSVLEATRAAHEDLERLERLAVRELQLNPANARDRLFQSHRVRNIIDLVVTTSDMLISITTSLYNNVML</sequence>
<dbReference type="AlphaFoldDB" id="A0AAD8SXW1"/>
<accession>A0AAD8SXW1</accession>
<keyword evidence="2" id="KW-1185">Reference proteome</keyword>